<keyword evidence="3" id="KW-1185">Reference proteome</keyword>
<protein>
    <submittedName>
        <fullName evidence="2">Uncharacterized protein</fullName>
    </submittedName>
</protein>
<evidence type="ECO:0000313" key="2">
    <source>
        <dbReference type="EMBL" id="KAK4290051.1"/>
    </source>
</evidence>
<feature type="region of interest" description="Disordered" evidence="1">
    <location>
        <begin position="7"/>
        <end position="99"/>
    </location>
</feature>
<dbReference type="AlphaFoldDB" id="A0AAE1NIJ6"/>
<feature type="compositionally biased region" description="Low complexity" evidence="1">
    <location>
        <begin position="18"/>
        <end position="29"/>
    </location>
</feature>
<accession>A0AAE1NIJ6</accession>
<feature type="compositionally biased region" description="Low complexity" evidence="1">
    <location>
        <begin position="40"/>
        <end position="50"/>
    </location>
</feature>
<evidence type="ECO:0000313" key="3">
    <source>
        <dbReference type="Proteomes" id="UP001292094"/>
    </source>
</evidence>
<comment type="caution">
    <text evidence="2">The sequence shown here is derived from an EMBL/GenBank/DDBJ whole genome shotgun (WGS) entry which is preliminary data.</text>
</comment>
<name>A0AAE1NIJ6_9EUCA</name>
<evidence type="ECO:0000256" key="1">
    <source>
        <dbReference type="SAM" id="MobiDB-lite"/>
    </source>
</evidence>
<feature type="compositionally biased region" description="Low complexity" evidence="1">
    <location>
        <begin position="62"/>
        <end position="73"/>
    </location>
</feature>
<proteinExistence type="predicted"/>
<reference evidence="2" key="1">
    <citation type="submission" date="2023-11" db="EMBL/GenBank/DDBJ databases">
        <title>Genome assemblies of two species of porcelain crab, Petrolisthes cinctipes and Petrolisthes manimaculis (Anomura: Porcellanidae).</title>
        <authorList>
            <person name="Angst P."/>
        </authorList>
    </citation>
    <scope>NUCLEOTIDE SEQUENCE</scope>
    <source>
        <strain evidence="2">PB745_02</strain>
        <tissue evidence="2">Gill</tissue>
    </source>
</reference>
<dbReference type="Proteomes" id="UP001292094">
    <property type="component" value="Unassembled WGS sequence"/>
</dbReference>
<dbReference type="EMBL" id="JAWZYT010005625">
    <property type="protein sequence ID" value="KAK4290051.1"/>
    <property type="molecule type" value="Genomic_DNA"/>
</dbReference>
<gene>
    <name evidence="2" type="ORF">Pmani_037029</name>
</gene>
<organism evidence="2 3">
    <name type="scientific">Petrolisthes manimaculis</name>
    <dbReference type="NCBI Taxonomy" id="1843537"/>
    <lineage>
        <taxon>Eukaryota</taxon>
        <taxon>Metazoa</taxon>
        <taxon>Ecdysozoa</taxon>
        <taxon>Arthropoda</taxon>
        <taxon>Crustacea</taxon>
        <taxon>Multicrustacea</taxon>
        <taxon>Malacostraca</taxon>
        <taxon>Eumalacostraca</taxon>
        <taxon>Eucarida</taxon>
        <taxon>Decapoda</taxon>
        <taxon>Pleocyemata</taxon>
        <taxon>Anomura</taxon>
        <taxon>Galatheoidea</taxon>
        <taxon>Porcellanidae</taxon>
        <taxon>Petrolisthes</taxon>
    </lineage>
</organism>
<sequence>MCFINIHCHDPKYPRSRPQIPQTTTPNTPGHDSKYPRSRPQIPQTTTPNIPDHDPKYPRSRPQIPQITTPNTPDHGPKYPRPRPQIPQITTPNTPDHDPKKYLPLFTSLLALPSIPHASTLTSLLLSRVTAYTTNQLLPSIFKLHRS</sequence>